<dbReference type="AlphaFoldDB" id="A0A139H4G2"/>
<dbReference type="Pfam" id="PF00505">
    <property type="entry name" value="HMG_box"/>
    <property type="match status" value="1"/>
</dbReference>
<dbReference type="PROSITE" id="PS50118">
    <property type="entry name" value="HMG_BOX_2"/>
    <property type="match status" value="1"/>
</dbReference>
<feature type="region of interest" description="Disordered" evidence="3">
    <location>
        <begin position="130"/>
        <end position="155"/>
    </location>
</feature>
<sequence length="416" mass="44705">MNPAHLDPRLQTPTDARVNELIEWANKNAVNTPQDLQQLHSPMGDRIVVTIDRERFTQTRNALTSAYIGLSNAVDKAVKAYIDHTDVILQGEGTLDISHLLNPFTGAVGAAQTAEFNIANGLHAVTTGTAEALANGEPKKRQKRPYKQRDPNAPKRPLTAYFRYLKEVRPLIAAEVQNKPPIDGSKAGDISKIATERWKALGDAKRKPYHLAYQSELAAYEAAVKEYKAAGGSVDAPKTPGDEDEEEEDEDEEDESPAKVVAAADESSSSDDSSSDEEETDSEEEVPAKPPPPPPEAPKKKSSKKSKTAAAAAATPVAAVPPPPAPMAAPEPVSSKKRKAPAGEETPATEKKKKKNRKSEVDPASAQLQFESSQPAATPGAEKKEKKKKPGGTAPIPIDPRLLSDVANASLRHITR</sequence>
<dbReference type="GO" id="GO:0005634">
    <property type="term" value="C:nucleus"/>
    <property type="evidence" value="ECO:0007669"/>
    <property type="project" value="UniProtKB-UniRule"/>
</dbReference>
<feature type="compositionally biased region" description="Pro residues" evidence="3">
    <location>
        <begin position="319"/>
        <end position="329"/>
    </location>
</feature>
<dbReference type="SMART" id="SM00398">
    <property type="entry name" value="HMG"/>
    <property type="match status" value="1"/>
</dbReference>
<accession>A0A139H4G2</accession>
<name>A0A139H4G2_9PEZI</name>
<feature type="region of interest" description="Disordered" evidence="3">
    <location>
        <begin position="231"/>
        <end position="416"/>
    </location>
</feature>
<evidence type="ECO:0000313" key="5">
    <source>
        <dbReference type="EMBL" id="KXS97334.1"/>
    </source>
</evidence>
<proteinExistence type="predicted"/>
<evidence type="ECO:0000256" key="2">
    <source>
        <dbReference type="PROSITE-ProRule" id="PRU00267"/>
    </source>
</evidence>
<dbReference type="InterPro" id="IPR009071">
    <property type="entry name" value="HMG_box_dom"/>
</dbReference>
<reference evidence="5 6" key="1">
    <citation type="submission" date="2015-07" db="EMBL/GenBank/DDBJ databases">
        <title>Comparative genomics of the Sigatoka disease complex on banana suggests a link between parallel evolutionary changes in Pseudocercospora fijiensis and Pseudocercospora eumusae and increased virulence on the banana host.</title>
        <authorList>
            <person name="Chang T.-C."/>
            <person name="Salvucci A."/>
            <person name="Crous P.W."/>
            <person name="Stergiopoulos I."/>
        </authorList>
    </citation>
    <scope>NUCLEOTIDE SEQUENCE [LARGE SCALE GENOMIC DNA]</scope>
    <source>
        <strain evidence="5 6">CBS 114824</strain>
    </source>
</reference>
<dbReference type="GO" id="GO:0003677">
    <property type="term" value="F:DNA binding"/>
    <property type="evidence" value="ECO:0007669"/>
    <property type="project" value="UniProtKB-UniRule"/>
</dbReference>
<dbReference type="Gene3D" id="1.10.30.10">
    <property type="entry name" value="High mobility group box domain"/>
    <property type="match status" value="1"/>
</dbReference>
<feature type="compositionally biased region" description="Acidic residues" evidence="3">
    <location>
        <begin position="273"/>
        <end position="285"/>
    </location>
</feature>
<evidence type="ECO:0000259" key="4">
    <source>
        <dbReference type="PROSITE" id="PS50118"/>
    </source>
</evidence>
<gene>
    <name evidence="5" type="ORF">AC578_10735</name>
</gene>
<dbReference type="EMBL" id="LFZN01000146">
    <property type="protein sequence ID" value="KXS97334.1"/>
    <property type="molecule type" value="Genomic_DNA"/>
</dbReference>
<keyword evidence="6" id="KW-1185">Reference proteome</keyword>
<protein>
    <recommendedName>
        <fullName evidence="4">HMG box domain-containing protein</fullName>
    </recommendedName>
</protein>
<keyword evidence="1 2" id="KW-0238">DNA-binding</keyword>
<dbReference type="SUPFAM" id="SSF47095">
    <property type="entry name" value="HMG-box"/>
    <property type="match status" value="1"/>
</dbReference>
<dbReference type="InterPro" id="IPR036910">
    <property type="entry name" value="HMG_box_dom_sf"/>
</dbReference>
<evidence type="ECO:0000256" key="1">
    <source>
        <dbReference type="ARBA" id="ARBA00023125"/>
    </source>
</evidence>
<dbReference type="PANTHER" id="PTHR48112">
    <property type="entry name" value="HIGH MOBILITY GROUP PROTEIN DSP1"/>
    <property type="match status" value="1"/>
</dbReference>
<evidence type="ECO:0000313" key="6">
    <source>
        <dbReference type="Proteomes" id="UP000070133"/>
    </source>
</evidence>
<feature type="domain" description="HMG box" evidence="4">
    <location>
        <begin position="154"/>
        <end position="228"/>
    </location>
</feature>
<dbReference type="STRING" id="321146.A0A139H4G2"/>
<keyword evidence="2" id="KW-0539">Nucleus</keyword>
<dbReference type="Proteomes" id="UP000070133">
    <property type="component" value="Unassembled WGS sequence"/>
</dbReference>
<dbReference type="InterPro" id="IPR050342">
    <property type="entry name" value="HMGB"/>
</dbReference>
<feature type="compositionally biased region" description="Low complexity" evidence="3">
    <location>
        <begin position="308"/>
        <end position="318"/>
    </location>
</feature>
<comment type="caution">
    <text evidence="5">The sequence shown here is derived from an EMBL/GenBank/DDBJ whole genome shotgun (WGS) entry which is preliminary data.</text>
</comment>
<evidence type="ECO:0000256" key="3">
    <source>
        <dbReference type="SAM" id="MobiDB-lite"/>
    </source>
</evidence>
<dbReference type="OrthoDB" id="5550281at2759"/>
<organism evidence="5 6">
    <name type="scientific">Pseudocercospora eumusae</name>
    <dbReference type="NCBI Taxonomy" id="321146"/>
    <lineage>
        <taxon>Eukaryota</taxon>
        <taxon>Fungi</taxon>
        <taxon>Dikarya</taxon>
        <taxon>Ascomycota</taxon>
        <taxon>Pezizomycotina</taxon>
        <taxon>Dothideomycetes</taxon>
        <taxon>Dothideomycetidae</taxon>
        <taxon>Mycosphaerellales</taxon>
        <taxon>Mycosphaerellaceae</taxon>
        <taxon>Pseudocercospora</taxon>
    </lineage>
</organism>
<feature type="DNA-binding region" description="HMG box" evidence="2">
    <location>
        <begin position="154"/>
        <end position="228"/>
    </location>
</feature>
<dbReference type="PANTHER" id="PTHR48112:SF5">
    <property type="entry name" value="BOX PROTEIN, PUTATIVE (AFU_ORTHOLOGUE AFUA_1G04550)-RELATED"/>
    <property type="match status" value="1"/>
</dbReference>
<feature type="compositionally biased region" description="Acidic residues" evidence="3">
    <location>
        <begin position="242"/>
        <end position="255"/>
    </location>
</feature>